<feature type="region of interest" description="Disordered" evidence="8">
    <location>
        <begin position="105"/>
        <end position="156"/>
    </location>
</feature>
<feature type="domain" description="C2H2-type" evidence="9">
    <location>
        <begin position="357"/>
        <end position="387"/>
    </location>
</feature>
<feature type="compositionally biased region" description="Basic and acidic residues" evidence="8">
    <location>
        <begin position="113"/>
        <end position="126"/>
    </location>
</feature>
<dbReference type="InterPro" id="IPR036236">
    <property type="entry name" value="Znf_C2H2_sf"/>
</dbReference>
<dbReference type="PANTHER" id="PTHR16515:SF49">
    <property type="entry name" value="GASTRULA ZINC FINGER PROTEIN XLCGF49.1-LIKE-RELATED"/>
    <property type="match status" value="1"/>
</dbReference>
<dbReference type="GO" id="GO:0008270">
    <property type="term" value="F:zinc ion binding"/>
    <property type="evidence" value="ECO:0007669"/>
    <property type="project" value="UniProtKB-KW"/>
</dbReference>
<feature type="domain" description="C2H2-type" evidence="9">
    <location>
        <begin position="601"/>
        <end position="628"/>
    </location>
</feature>
<evidence type="ECO:0000256" key="5">
    <source>
        <dbReference type="ARBA" id="ARBA00022833"/>
    </source>
</evidence>
<dbReference type="Gene3D" id="3.30.160.60">
    <property type="entry name" value="Classic Zinc Finger"/>
    <property type="match status" value="3"/>
</dbReference>
<feature type="domain" description="C2H2-type" evidence="9">
    <location>
        <begin position="329"/>
        <end position="356"/>
    </location>
</feature>
<dbReference type="AlphaFoldDB" id="A0A8C3QRS9"/>
<evidence type="ECO:0000256" key="2">
    <source>
        <dbReference type="ARBA" id="ARBA00022723"/>
    </source>
</evidence>
<dbReference type="GO" id="GO:0032502">
    <property type="term" value="P:developmental process"/>
    <property type="evidence" value="ECO:0007669"/>
    <property type="project" value="UniProtKB-ARBA"/>
</dbReference>
<sequence>MYRSVMEDCALSKPELLLQLEREELSTPPESEPEAAEVSPELAVEPARQNCTSDDALLETETVERGCREPEQSGNVAEESRNLEEESKNLVEESRSLVEISWNMMEESENPVEENRSPAEENRSLAKESGNPAEESGNLMEESRSPVVPENCSTPECLENPAAAVRSPGSLPDCSSPTFKAALALTAPLPLEAAAVLADLSQPSPPRPLSVHCLEAVGQNGSPPAAGDAEVGIPTEVPQEEVAAEKPSMPKTSSVGLEEDKGLEKEAVKDSGNTGQDLVANIPEEPGKEVTPAVCRTMEQADPSPGEPEKDSCVGRPGACQRNATREFYSCPICRKTFLLKINLLIHQRGHTNWVPYVCVHCDRKFMSKKKMRRHLRAWAVNGTCQPSDVKVCSSQGPCPTSQPQTWAPNGTCQASKPEECPSRTPCPTSQPQTWAPNSSCQPSDAKVCSSQGPCPTSQPQTWAANGTCQASKPEECPTRTLCPTSQPQTWAANGPCQSLDAKACPSQGTLCPTSQPQNWAPNGPCQPSNAKAYPSQGPCPASQPQTWAANGTCQPSKPEECPSQTLCPSSQPQAPSRECGQVWQEPGPARCSLSPGKVMYTCNECLETFSNQVFLTVHQRRHTGHQHLILCPCCNRSFTWVSDFVRQHWTHMGVRPHQCGICQKTFKRFSHLKAHQRIHRRQEQPFTCANPVPIVAPPAAGDTVGSQDVTPQGWGTAVRP</sequence>
<feature type="domain" description="C2H2-type" evidence="9">
    <location>
        <begin position="630"/>
        <end position="657"/>
    </location>
</feature>
<evidence type="ECO:0000313" key="10">
    <source>
        <dbReference type="Ensembl" id="ENSCRFP00000010341.1"/>
    </source>
</evidence>
<dbReference type="InterPro" id="IPR050331">
    <property type="entry name" value="Zinc_finger"/>
</dbReference>
<feature type="compositionally biased region" description="Low complexity" evidence="8">
    <location>
        <begin position="36"/>
        <end position="46"/>
    </location>
</feature>
<dbReference type="SUPFAM" id="SSF57667">
    <property type="entry name" value="beta-beta-alpha zinc fingers"/>
    <property type="match status" value="3"/>
</dbReference>
<evidence type="ECO:0000259" key="9">
    <source>
        <dbReference type="PROSITE" id="PS50157"/>
    </source>
</evidence>
<keyword evidence="6" id="KW-0539">Nucleus</keyword>
<reference evidence="10" key="1">
    <citation type="submission" date="2025-08" db="UniProtKB">
        <authorList>
            <consortium name="Ensembl"/>
        </authorList>
    </citation>
    <scope>IDENTIFICATION</scope>
</reference>
<keyword evidence="5" id="KW-0862">Zinc</keyword>
<feature type="region of interest" description="Disordered" evidence="8">
    <location>
        <begin position="700"/>
        <end position="721"/>
    </location>
</feature>
<evidence type="ECO:0000256" key="8">
    <source>
        <dbReference type="SAM" id="MobiDB-lite"/>
    </source>
</evidence>
<dbReference type="Proteomes" id="UP000694396">
    <property type="component" value="Unplaced"/>
</dbReference>
<dbReference type="Pfam" id="PF00096">
    <property type="entry name" value="zf-C2H2"/>
    <property type="match status" value="2"/>
</dbReference>
<comment type="subcellular location">
    <subcellularLocation>
        <location evidence="1">Nucleus</location>
    </subcellularLocation>
</comment>
<feature type="domain" description="C2H2-type" evidence="9">
    <location>
        <begin position="658"/>
        <end position="685"/>
    </location>
</feature>
<evidence type="ECO:0000256" key="4">
    <source>
        <dbReference type="ARBA" id="ARBA00022771"/>
    </source>
</evidence>
<feature type="region of interest" description="Disordered" evidence="8">
    <location>
        <begin position="23"/>
        <end position="92"/>
    </location>
</feature>
<evidence type="ECO:0000313" key="11">
    <source>
        <dbReference type="Proteomes" id="UP000694396"/>
    </source>
</evidence>
<organism evidence="10 11">
    <name type="scientific">Cyanoderma ruficeps</name>
    <name type="common">rufous-capped babbler</name>
    <dbReference type="NCBI Taxonomy" id="181631"/>
    <lineage>
        <taxon>Eukaryota</taxon>
        <taxon>Metazoa</taxon>
        <taxon>Chordata</taxon>
        <taxon>Craniata</taxon>
        <taxon>Vertebrata</taxon>
        <taxon>Euteleostomi</taxon>
        <taxon>Archelosauria</taxon>
        <taxon>Archosauria</taxon>
        <taxon>Dinosauria</taxon>
        <taxon>Saurischia</taxon>
        <taxon>Theropoda</taxon>
        <taxon>Coelurosauria</taxon>
        <taxon>Aves</taxon>
        <taxon>Neognathae</taxon>
        <taxon>Neoaves</taxon>
        <taxon>Telluraves</taxon>
        <taxon>Australaves</taxon>
        <taxon>Passeriformes</taxon>
        <taxon>Sylvioidea</taxon>
        <taxon>Timaliidae</taxon>
        <taxon>Cyanoderma</taxon>
    </lineage>
</organism>
<evidence type="ECO:0000256" key="6">
    <source>
        <dbReference type="ARBA" id="ARBA00023242"/>
    </source>
</evidence>
<dbReference type="PANTHER" id="PTHR16515">
    <property type="entry name" value="PR DOMAIN ZINC FINGER PROTEIN"/>
    <property type="match status" value="1"/>
</dbReference>
<dbReference type="InterPro" id="IPR013087">
    <property type="entry name" value="Znf_C2H2_type"/>
</dbReference>
<accession>A0A8C3QRS9</accession>
<protein>
    <recommendedName>
        <fullName evidence="9">C2H2-type domain-containing protein</fullName>
    </recommendedName>
</protein>
<dbReference type="PROSITE" id="PS50157">
    <property type="entry name" value="ZINC_FINGER_C2H2_2"/>
    <property type="match status" value="5"/>
</dbReference>
<dbReference type="FunFam" id="3.30.160.60:FF:000202">
    <property type="entry name" value="Zinc finger protein 574"/>
    <property type="match status" value="1"/>
</dbReference>
<evidence type="ECO:0000256" key="1">
    <source>
        <dbReference type="ARBA" id="ARBA00004123"/>
    </source>
</evidence>
<dbReference type="GO" id="GO:0010468">
    <property type="term" value="P:regulation of gene expression"/>
    <property type="evidence" value="ECO:0007669"/>
    <property type="project" value="TreeGrafter"/>
</dbReference>
<keyword evidence="3" id="KW-0677">Repeat</keyword>
<feature type="compositionally biased region" description="Basic and acidic residues" evidence="8">
    <location>
        <begin position="78"/>
        <end position="92"/>
    </location>
</feature>
<dbReference type="PROSITE" id="PS00028">
    <property type="entry name" value="ZINC_FINGER_C2H2_1"/>
    <property type="match status" value="3"/>
</dbReference>
<keyword evidence="2" id="KW-0479">Metal-binding</keyword>
<dbReference type="Ensembl" id="ENSCRFT00000010710.1">
    <property type="protein sequence ID" value="ENSCRFP00000010341.1"/>
    <property type="gene ID" value="ENSCRFG00000008088.1"/>
</dbReference>
<keyword evidence="11" id="KW-1185">Reference proteome</keyword>
<evidence type="ECO:0000256" key="7">
    <source>
        <dbReference type="PROSITE-ProRule" id="PRU00042"/>
    </source>
</evidence>
<keyword evidence="4 7" id="KW-0863">Zinc-finger</keyword>
<dbReference type="SMART" id="SM00355">
    <property type="entry name" value="ZnF_C2H2"/>
    <property type="match status" value="4"/>
</dbReference>
<name>A0A8C3QRS9_9PASS</name>
<evidence type="ECO:0000256" key="3">
    <source>
        <dbReference type="ARBA" id="ARBA00022737"/>
    </source>
</evidence>
<dbReference type="GO" id="GO:0005634">
    <property type="term" value="C:nucleus"/>
    <property type="evidence" value="ECO:0007669"/>
    <property type="project" value="UniProtKB-SubCell"/>
</dbReference>
<feature type="compositionally biased region" description="Basic and acidic residues" evidence="8">
    <location>
        <begin position="62"/>
        <end position="71"/>
    </location>
</feature>
<reference evidence="10" key="2">
    <citation type="submission" date="2025-09" db="UniProtKB">
        <authorList>
            <consortium name="Ensembl"/>
        </authorList>
    </citation>
    <scope>IDENTIFICATION</scope>
</reference>
<proteinExistence type="predicted"/>